<dbReference type="Proteomes" id="UP000050265">
    <property type="component" value="Unassembled WGS sequence"/>
</dbReference>
<accession>A0A0P9SMM1</accession>
<dbReference type="SUPFAM" id="SSF47413">
    <property type="entry name" value="lambda repressor-like DNA-binding domains"/>
    <property type="match status" value="1"/>
</dbReference>
<dbReference type="Gene3D" id="1.10.260.40">
    <property type="entry name" value="lambda repressor-like DNA-binding domains"/>
    <property type="match status" value="1"/>
</dbReference>
<dbReference type="Pfam" id="PF01381">
    <property type="entry name" value="HTH_3"/>
    <property type="match status" value="1"/>
</dbReference>
<sequence length="133" mass="14306">MPIKNAIAAALKAIRKARGLSQYKLAEVSSRTYVSKLERGQSSPTLEMMSTLSSPLGLSPLALVALTLAAESGQSISSLIMHAEREIDELSQAGVLKELKIPPGEPWNAAHTKASKSRRIGKALQQTEFCFAE</sequence>
<dbReference type="InterPro" id="IPR001387">
    <property type="entry name" value="Cro/C1-type_HTH"/>
</dbReference>
<evidence type="ECO:0000313" key="2">
    <source>
        <dbReference type="EMBL" id="KPX62317.1"/>
    </source>
</evidence>
<evidence type="ECO:0000313" key="3">
    <source>
        <dbReference type="Proteomes" id="UP000050265"/>
    </source>
</evidence>
<protein>
    <recommendedName>
        <fullName evidence="1">HTH cro/C1-type domain-containing protein</fullName>
    </recommendedName>
</protein>
<feature type="domain" description="HTH cro/C1-type" evidence="1">
    <location>
        <begin position="11"/>
        <end position="63"/>
    </location>
</feature>
<dbReference type="CDD" id="cd00093">
    <property type="entry name" value="HTH_XRE"/>
    <property type="match status" value="1"/>
</dbReference>
<gene>
    <name evidence="2" type="ORF">ALO35_102878</name>
</gene>
<comment type="caution">
    <text evidence="2">The sequence shown here is derived from an EMBL/GenBank/DDBJ whole genome shotgun (WGS) entry which is preliminary data.</text>
</comment>
<dbReference type="PROSITE" id="PS50943">
    <property type="entry name" value="HTH_CROC1"/>
    <property type="match status" value="1"/>
</dbReference>
<dbReference type="InterPro" id="IPR010982">
    <property type="entry name" value="Lambda_DNA-bd_dom_sf"/>
</dbReference>
<organism evidence="2 3">
    <name type="scientific">Pseudomonas amygdali pv. lachrymans</name>
    <name type="common">Pseudomonas syringae pv. lachrymans</name>
    <dbReference type="NCBI Taxonomy" id="53707"/>
    <lineage>
        <taxon>Bacteria</taxon>
        <taxon>Pseudomonadati</taxon>
        <taxon>Pseudomonadota</taxon>
        <taxon>Gammaproteobacteria</taxon>
        <taxon>Pseudomonadales</taxon>
        <taxon>Pseudomonadaceae</taxon>
        <taxon>Pseudomonas</taxon>
        <taxon>Pseudomonas amygdali</taxon>
    </lineage>
</organism>
<dbReference type="GO" id="GO:0003677">
    <property type="term" value="F:DNA binding"/>
    <property type="evidence" value="ECO:0007669"/>
    <property type="project" value="InterPro"/>
</dbReference>
<dbReference type="AlphaFoldDB" id="A0A0P9SMM1"/>
<dbReference type="EMBL" id="LJQP01000341">
    <property type="protein sequence ID" value="KPX62317.1"/>
    <property type="molecule type" value="Genomic_DNA"/>
</dbReference>
<name>A0A0P9SMM1_PSEAV</name>
<proteinExistence type="predicted"/>
<dbReference type="PATRIC" id="fig|53707.9.peg.3704"/>
<evidence type="ECO:0000259" key="1">
    <source>
        <dbReference type="PROSITE" id="PS50943"/>
    </source>
</evidence>
<dbReference type="SMART" id="SM00530">
    <property type="entry name" value="HTH_XRE"/>
    <property type="match status" value="1"/>
</dbReference>
<reference evidence="2 3" key="1">
    <citation type="submission" date="2015-09" db="EMBL/GenBank/DDBJ databases">
        <title>Genome announcement of multiple Pseudomonas syringae strains.</title>
        <authorList>
            <person name="Thakur S."/>
            <person name="Wang P.W."/>
            <person name="Gong Y."/>
            <person name="Weir B.S."/>
            <person name="Guttman D.S."/>
        </authorList>
    </citation>
    <scope>NUCLEOTIDE SEQUENCE [LARGE SCALE GENOMIC DNA]</scope>
    <source>
        <strain evidence="2 3">ICMP3507</strain>
    </source>
</reference>